<keyword evidence="6 13" id="KW-0479">Metal-binding</keyword>
<dbReference type="FunFam" id="1.10.630.10:FF:000003">
    <property type="entry name" value="cytochrome P450 3A12-like isoform X2"/>
    <property type="match status" value="1"/>
</dbReference>
<dbReference type="CDD" id="cd11055">
    <property type="entry name" value="CYP3A-like"/>
    <property type="match status" value="3"/>
</dbReference>
<dbReference type="OrthoDB" id="6428965at2759"/>
<evidence type="ECO:0000256" key="8">
    <source>
        <dbReference type="ARBA" id="ARBA00022848"/>
    </source>
</evidence>
<evidence type="ECO:0000256" key="7">
    <source>
        <dbReference type="ARBA" id="ARBA00022824"/>
    </source>
</evidence>
<dbReference type="SUPFAM" id="SSF48264">
    <property type="entry name" value="Cytochrome P450"/>
    <property type="match status" value="4"/>
</dbReference>
<keyword evidence="12" id="KW-0472">Membrane</keyword>
<dbReference type="EMBL" id="CAJPIZ010001142">
    <property type="protein sequence ID" value="CAG2102957.1"/>
    <property type="molecule type" value="Genomic_DNA"/>
</dbReference>
<evidence type="ECO:0000256" key="1">
    <source>
        <dbReference type="ARBA" id="ARBA00001971"/>
    </source>
</evidence>
<dbReference type="PROSITE" id="PS00086">
    <property type="entry name" value="CYTOCHROME_P450"/>
    <property type="match status" value="4"/>
</dbReference>
<feature type="binding site" description="axial binding residue" evidence="13">
    <location>
        <position position="1575"/>
    </location>
    <ligand>
        <name>heme</name>
        <dbReference type="ChEBI" id="CHEBI:30413"/>
    </ligand>
    <ligandPart>
        <name>Fe</name>
        <dbReference type="ChEBI" id="CHEBI:18248"/>
    </ligandPart>
</feature>
<dbReference type="PRINTS" id="PR00385">
    <property type="entry name" value="P450"/>
</dbReference>
<sequence>MARNRTFEGNTPILSVADPELIKKILVKDFHVFNSKKTNTLLESRAHPILVNNLIATNGDQWKRLRSVMTPAFSSAKMRKMYSMIKTCLNELLEALDVYAIDNNEVDMKTMYGNLTMDVISSCAFGTQTNSHTDPNSVFVTNANKSLNPKPYRLLLSIMLPKLVMKLFNMKHAIEESANEFFFTIVRQIMNGRKNNRNKYNDFLDLLINLEKNDNNVITNEKYNNELHHMNGGINKISESSQRHLDFTPRLSSEDYPLGDTGIIIKKGQSVEVPIYAMAHLDEFFPNPDSFIPDRFLPENRHNIVPYTYLPFGGGPRNCVGMRFGLMEAKLALAHVVLRYRIFNGKTPALTVGEPELIKNVLVKDFHSFADRTRKKRIHPILKHHIIEAKGDDWKRLRSIITPTFTSGKMKKMYPMIRECLNQFMDALDVCAQQGRDINAKDMFGNFTMDVIATCAFATKTNTHKDPNNPFMKNTLKIFSPNKLYILSFLFLPKFMLKFFHLYSGLDESANEFFFDITRHIIKERRNGNKKYNDFIQLLLNAQQNTNNNNKQVLRDENDAKDAHYRNEGAEELAVENKLLSETADKYITDDEILANAWIFFQAGYETTASTLTFCSYELALNPHIQQRLYEEVMSSVDANGEIDYDVLSGLPFMDAVVSETLRLHSPVLRIGRECIKDYKLGDTGITVKKGQAVEVPIHALHMSDEYYEKPYEFIPERFLPENRDRLVPYTYLPFGVGPRNCIGMSEYNGNTPLLIISEPQLVKQIFVKDFHIFPERNHNRTQHPILKKHLASVNIDDWKRIRSVLSPTFSSAKMKNVYPMINNCLKDFVNELDVLAIDGNEINMVTMYGQLTMDVISRCAFATKTNVYKDPNDPFVLNARKVFVTNVKRLILMLLLPKFVLNVMNVKHHAVESANQFFFNIIRQIIKERKNSHKKYNDLMDLLISAQNNAINNSGKHIKTDDENDVNEAHHLNEGEEEREVKRKTLMSAEKYLTEDEMLAQSWVFFAAGYETAATTLTFATYELALNPNCQQKLYEEVMEAVDSNGDIDYYLLSKLSYLDAVVSETLRLNPPAIQLERQAYEDYELPGTGLTLKKGQLLEFPIFAIHHNEEYYENAQSFIPERFLPQNRHNIKPYTYLPFGAGPRNCIGMRFGLMEAKLATKWQNAFGKLYGVYNGNIPVLVVAEPELVKQICVKDFHVFPDRNRNRVVHPILGKHLVTVCGDDWKRIRSIVTPTFSSSKMKNMFPMIRNCLQNFINELEVLAIDGKEVNVKTLYGQYTMDVIATCAFATKTNTYKDPNDPFLLNAQKVFTINVKRMIAMLLLPKAVLKLLNMTHQADADANEFFLNITRHIMKGRKTGDKKYNDFIELLMSAQTNADNNNGKHVKHYDENDVNEAHHVNEGEEEKEVERKVLGSVNKYITENEILAQAWVFFVAGYETTATTLTWASYELALNPICQQKLHEEIMTSVDSKGEIDYDLLSKLSYLDAVLSETLRLNAPAVVLGRHAVEDYKLGNTGITLKKGQLVEIPVFAIHRNEEHYENAETFIPERFLPENRHKIKPYTYIPFGAGPHNCIGMRFGLMEAKLALAHVIKSYRFVRSPNAEVPLPLNISLAIHSPKRVMIGIEKR</sequence>
<keyword evidence="5 13" id="KW-0349">Heme</keyword>
<dbReference type="Proteomes" id="UP000759131">
    <property type="component" value="Unassembled WGS sequence"/>
</dbReference>
<keyword evidence="7" id="KW-0256">Endoplasmic reticulum</keyword>
<comment type="similarity">
    <text evidence="4">Belongs to the cytochrome P450 family.</text>
</comment>
<keyword evidence="15" id="KW-1185">Reference proteome</keyword>
<reference evidence="14" key="1">
    <citation type="submission" date="2020-11" db="EMBL/GenBank/DDBJ databases">
        <authorList>
            <person name="Tran Van P."/>
        </authorList>
    </citation>
    <scope>NUCLEOTIDE SEQUENCE</scope>
</reference>
<organism evidence="14">
    <name type="scientific">Medioppia subpectinata</name>
    <dbReference type="NCBI Taxonomy" id="1979941"/>
    <lineage>
        <taxon>Eukaryota</taxon>
        <taxon>Metazoa</taxon>
        <taxon>Ecdysozoa</taxon>
        <taxon>Arthropoda</taxon>
        <taxon>Chelicerata</taxon>
        <taxon>Arachnida</taxon>
        <taxon>Acari</taxon>
        <taxon>Acariformes</taxon>
        <taxon>Sarcoptiformes</taxon>
        <taxon>Oribatida</taxon>
        <taxon>Brachypylina</taxon>
        <taxon>Oppioidea</taxon>
        <taxon>Oppiidae</taxon>
        <taxon>Medioppia</taxon>
    </lineage>
</organism>
<keyword evidence="11" id="KW-0503">Monooxygenase</keyword>
<keyword evidence="10 13" id="KW-0408">Iron</keyword>
<evidence type="ECO:0000256" key="6">
    <source>
        <dbReference type="ARBA" id="ARBA00022723"/>
    </source>
</evidence>
<evidence type="ECO:0000256" key="10">
    <source>
        <dbReference type="ARBA" id="ARBA00023004"/>
    </source>
</evidence>
<dbReference type="InterPro" id="IPR017972">
    <property type="entry name" value="Cyt_P450_CS"/>
</dbReference>
<dbReference type="PRINTS" id="PR00463">
    <property type="entry name" value="EP450I"/>
</dbReference>
<dbReference type="InterPro" id="IPR001128">
    <property type="entry name" value="Cyt_P450"/>
</dbReference>
<dbReference type="InterPro" id="IPR002401">
    <property type="entry name" value="Cyt_P450_E_grp-I"/>
</dbReference>
<evidence type="ECO:0000256" key="5">
    <source>
        <dbReference type="ARBA" id="ARBA00022617"/>
    </source>
</evidence>
<dbReference type="GO" id="GO:0005789">
    <property type="term" value="C:endoplasmic reticulum membrane"/>
    <property type="evidence" value="ECO:0007669"/>
    <property type="project" value="UniProtKB-SubCell"/>
</dbReference>
<evidence type="ECO:0000256" key="13">
    <source>
        <dbReference type="PIRSR" id="PIRSR602401-1"/>
    </source>
</evidence>
<dbReference type="GO" id="GO:0020037">
    <property type="term" value="F:heme binding"/>
    <property type="evidence" value="ECO:0007669"/>
    <property type="project" value="InterPro"/>
</dbReference>
<dbReference type="EMBL" id="OC855717">
    <property type="protein sequence ID" value="CAD7622527.1"/>
    <property type="molecule type" value="Genomic_DNA"/>
</dbReference>
<evidence type="ECO:0000313" key="14">
    <source>
        <dbReference type="EMBL" id="CAD7622527.1"/>
    </source>
</evidence>
<keyword evidence="8" id="KW-0492">Microsome</keyword>
<comment type="subcellular location">
    <subcellularLocation>
        <location evidence="3">Endoplasmic reticulum membrane</location>
        <topology evidence="3">Peripheral membrane protein</topology>
    </subcellularLocation>
    <subcellularLocation>
        <location evidence="2">Microsome membrane</location>
        <topology evidence="2">Peripheral membrane protein</topology>
    </subcellularLocation>
</comment>
<accession>A0A7R9KGG6</accession>
<keyword evidence="9" id="KW-0560">Oxidoreductase</keyword>
<proteinExistence type="inferred from homology"/>
<name>A0A7R9KGG6_9ACAR</name>
<evidence type="ECO:0000256" key="4">
    <source>
        <dbReference type="ARBA" id="ARBA00010617"/>
    </source>
</evidence>
<evidence type="ECO:0000256" key="11">
    <source>
        <dbReference type="ARBA" id="ARBA00023033"/>
    </source>
</evidence>
<evidence type="ECO:0000256" key="9">
    <source>
        <dbReference type="ARBA" id="ARBA00023002"/>
    </source>
</evidence>
<dbReference type="Pfam" id="PF00067">
    <property type="entry name" value="p450"/>
    <property type="match status" value="6"/>
</dbReference>
<protein>
    <recommendedName>
        <fullName evidence="16">Cytochrome P450</fullName>
    </recommendedName>
</protein>
<gene>
    <name evidence="14" type="ORF">OSB1V03_LOCUS2990</name>
</gene>
<dbReference type="PANTHER" id="PTHR24292">
    <property type="entry name" value="CYTOCHROME P450"/>
    <property type="match status" value="1"/>
</dbReference>
<dbReference type="GO" id="GO:0016705">
    <property type="term" value="F:oxidoreductase activity, acting on paired donors, with incorporation or reduction of molecular oxygen"/>
    <property type="evidence" value="ECO:0007669"/>
    <property type="project" value="InterPro"/>
</dbReference>
<evidence type="ECO:0008006" key="16">
    <source>
        <dbReference type="Google" id="ProtNLM"/>
    </source>
</evidence>
<evidence type="ECO:0000256" key="2">
    <source>
        <dbReference type="ARBA" id="ARBA00004174"/>
    </source>
</evidence>
<dbReference type="GO" id="GO:0004497">
    <property type="term" value="F:monooxygenase activity"/>
    <property type="evidence" value="ECO:0007669"/>
    <property type="project" value="UniProtKB-KW"/>
</dbReference>
<dbReference type="InterPro" id="IPR036396">
    <property type="entry name" value="Cyt_P450_sf"/>
</dbReference>
<evidence type="ECO:0000313" key="15">
    <source>
        <dbReference type="Proteomes" id="UP000759131"/>
    </source>
</evidence>
<dbReference type="PANTHER" id="PTHR24292:SF54">
    <property type="entry name" value="CYP9F3-RELATED"/>
    <property type="match status" value="1"/>
</dbReference>
<dbReference type="InterPro" id="IPR050476">
    <property type="entry name" value="Insect_CytP450_Detox"/>
</dbReference>
<evidence type="ECO:0000256" key="3">
    <source>
        <dbReference type="ARBA" id="ARBA00004406"/>
    </source>
</evidence>
<comment type="cofactor">
    <cofactor evidence="1 13">
        <name>heme</name>
        <dbReference type="ChEBI" id="CHEBI:30413"/>
    </cofactor>
</comment>
<dbReference type="GO" id="GO:0005506">
    <property type="term" value="F:iron ion binding"/>
    <property type="evidence" value="ECO:0007669"/>
    <property type="project" value="InterPro"/>
</dbReference>
<dbReference type="Gene3D" id="1.10.630.10">
    <property type="entry name" value="Cytochrome P450"/>
    <property type="match status" value="5"/>
</dbReference>
<evidence type="ECO:0000256" key="12">
    <source>
        <dbReference type="ARBA" id="ARBA00023136"/>
    </source>
</evidence>